<dbReference type="InterPro" id="IPR019184">
    <property type="entry name" value="Uncharacterised_TM-17"/>
</dbReference>
<dbReference type="EMBL" id="JAOPHQ010005742">
    <property type="protein sequence ID" value="KAK0134105.1"/>
    <property type="molecule type" value="Genomic_DNA"/>
</dbReference>
<proteinExistence type="predicted"/>
<feature type="transmembrane region" description="Helical" evidence="7">
    <location>
        <begin position="139"/>
        <end position="162"/>
    </location>
</feature>
<feature type="transmembrane region" description="Helical" evidence="7">
    <location>
        <begin position="168"/>
        <end position="190"/>
    </location>
</feature>
<dbReference type="PANTHER" id="PTHR13531">
    <property type="entry name" value="GEO07735P1-RELATED-RELATED"/>
    <property type="match status" value="1"/>
</dbReference>
<dbReference type="PANTHER" id="PTHR13531:SF8">
    <property type="entry name" value="TRANSMEMBRANE PROTEIN 80"/>
    <property type="match status" value="1"/>
</dbReference>
<evidence type="ECO:0000256" key="7">
    <source>
        <dbReference type="SAM" id="Phobius"/>
    </source>
</evidence>
<evidence type="ECO:0000256" key="5">
    <source>
        <dbReference type="ARBA" id="ARBA00023136"/>
    </source>
</evidence>
<sequence length="235" mass="26322">MRSRGGGGGGEELGQDRWRRRFFTLTLLIGGKKKKQKKTRSENPRWHCPEQLLLYLSAVYFVFYFLCTLCMIIYKSHVLSYPEESLACDLGLLLLMAALEALRLFFGDPLTYFLSRVLLILTRTTTGIMGNLQETEGHVVVNLVLTGATMLLSVYFFAWQSYVLRADLIINAVLLVIYGLGGVLAFIAVARFTRWCEATLGINIRPSCSTGPVGLRENGFGGVLVNPARLRPFSR</sequence>
<keyword evidence="5 7" id="KW-0472">Membrane</keyword>
<keyword evidence="9" id="KW-1185">Reference proteome</keyword>
<reference evidence="8" key="1">
    <citation type="journal article" date="2023" name="Front. Mar. Sci.">
        <title>A new Merluccius polli reference genome to investigate the effects of global change in West African waters.</title>
        <authorList>
            <person name="Mateo J.L."/>
            <person name="Blanco-Fernandez C."/>
            <person name="Garcia-Vazquez E."/>
            <person name="Machado-Schiaffino G."/>
        </authorList>
    </citation>
    <scope>NUCLEOTIDE SEQUENCE</scope>
    <source>
        <strain evidence="8">C29</strain>
        <tissue evidence="8">Fin</tissue>
    </source>
</reference>
<comment type="subcellular location">
    <subcellularLocation>
        <location evidence="1">Cell projection</location>
        <location evidence="1">Cilium</location>
    </subcellularLocation>
    <subcellularLocation>
        <location evidence="2">Membrane</location>
        <topology evidence="2">Multi-pass membrane protein</topology>
    </subcellularLocation>
</comment>
<name>A0AA47NQW8_MERPO</name>
<dbReference type="GO" id="GO:0016020">
    <property type="term" value="C:membrane"/>
    <property type="evidence" value="ECO:0007669"/>
    <property type="project" value="UniProtKB-SubCell"/>
</dbReference>
<organism evidence="8 9">
    <name type="scientific">Merluccius polli</name>
    <name type="common">Benguela hake</name>
    <name type="synonym">Merluccius cadenati</name>
    <dbReference type="NCBI Taxonomy" id="89951"/>
    <lineage>
        <taxon>Eukaryota</taxon>
        <taxon>Metazoa</taxon>
        <taxon>Chordata</taxon>
        <taxon>Craniata</taxon>
        <taxon>Vertebrata</taxon>
        <taxon>Euteleostomi</taxon>
        <taxon>Actinopterygii</taxon>
        <taxon>Neopterygii</taxon>
        <taxon>Teleostei</taxon>
        <taxon>Neoteleostei</taxon>
        <taxon>Acanthomorphata</taxon>
        <taxon>Zeiogadaria</taxon>
        <taxon>Gadariae</taxon>
        <taxon>Gadiformes</taxon>
        <taxon>Gadoidei</taxon>
        <taxon>Merlucciidae</taxon>
        <taxon>Merluccius</taxon>
    </lineage>
</organism>
<evidence type="ECO:0000256" key="2">
    <source>
        <dbReference type="ARBA" id="ARBA00004141"/>
    </source>
</evidence>
<evidence type="ECO:0000313" key="8">
    <source>
        <dbReference type="EMBL" id="KAK0134105.1"/>
    </source>
</evidence>
<comment type="caution">
    <text evidence="8">The sequence shown here is derived from an EMBL/GenBank/DDBJ whole genome shotgun (WGS) entry which is preliminary data.</text>
</comment>
<evidence type="ECO:0000256" key="3">
    <source>
        <dbReference type="ARBA" id="ARBA00022692"/>
    </source>
</evidence>
<dbReference type="GO" id="GO:1905515">
    <property type="term" value="P:non-motile cilium assembly"/>
    <property type="evidence" value="ECO:0007669"/>
    <property type="project" value="TreeGrafter"/>
</dbReference>
<gene>
    <name evidence="8" type="primary">TMEM80</name>
    <name evidence="8" type="ORF">N1851_030340</name>
</gene>
<keyword evidence="6" id="KW-0966">Cell projection</keyword>
<keyword evidence="3 7" id="KW-0812">Transmembrane</keyword>
<accession>A0AA47NQW8</accession>
<evidence type="ECO:0000313" key="9">
    <source>
        <dbReference type="Proteomes" id="UP001174136"/>
    </source>
</evidence>
<evidence type="ECO:0000256" key="1">
    <source>
        <dbReference type="ARBA" id="ARBA00004138"/>
    </source>
</evidence>
<dbReference type="Pfam" id="PF09799">
    <property type="entry name" value="Transmemb_17"/>
    <property type="match status" value="2"/>
</dbReference>
<protein>
    <submittedName>
        <fullName evidence="8">Transmembrane protein 80</fullName>
    </submittedName>
</protein>
<evidence type="ECO:0000256" key="6">
    <source>
        <dbReference type="ARBA" id="ARBA00023273"/>
    </source>
</evidence>
<evidence type="ECO:0000256" key="4">
    <source>
        <dbReference type="ARBA" id="ARBA00022989"/>
    </source>
</evidence>
<feature type="transmembrane region" description="Helical" evidence="7">
    <location>
        <begin position="52"/>
        <end position="74"/>
    </location>
</feature>
<dbReference type="Proteomes" id="UP001174136">
    <property type="component" value="Unassembled WGS sequence"/>
</dbReference>
<keyword evidence="4 7" id="KW-1133">Transmembrane helix</keyword>
<dbReference type="GO" id="GO:0035869">
    <property type="term" value="C:ciliary transition zone"/>
    <property type="evidence" value="ECO:0007669"/>
    <property type="project" value="TreeGrafter"/>
</dbReference>
<dbReference type="AlphaFoldDB" id="A0AA47NQW8"/>